<dbReference type="PROSITE" id="PS50005">
    <property type="entry name" value="TPR"/>
    <property type="match status" value="1"/>
</dbReference>
<protein>
    <submittedName>
        <fullName evidence="2">Tetratricopeptide repeat protein</fullName>
    </submittedName>
</protein>
<feature type="repeat" description="TPR" evidence="1">
    <location>
        <begin position="77"/>
        <end position="110"/>
    </location>
</feature>
<dbReference type="Proteomes" id="UP001250932">
    <property type="component" value="Unassembled WGS sequence"/>
</dbReference>
<dbReference type="EMBL" id="JAQOUE010000001">
    <property type="protein sequence ID" value="MDT7042085.1"/>
    <property type="molecule type" value="Genomic_DNA"/>
</dbReference>
<comment type="caution">
    <text evidence="2">The sequence shown here is derived from an EMBL/GenBank/DDBJ whole genome shotgun (WGS) entry which is preliminary data.</text>
</comment>
<dbReference type="SUPFAM" id="SSF48452">
    <property type="entry name" value="TPR-like"/>
    <property type="match status" value="1"/>
</dbReference>
<keyword evidence="1" id="KW-0802">TPR repeat</keyword>
<accession>A0ABU3K6M2</accession>
<evidence type="ECO:0000313" key="3">
    <source>
        <dbReference type="Proteomes" id="UP001250932"/>
    </source>
</evidence>
<sequence length="160" mass="16763">MGLGRWFLSGVFLWIIVLGACTTAPKEVKQPTLHAPTNANPMASSAISEGNELFASGRWQAAREQYEKAIAVQHTVAEAHYNLALTLDQMGNREEARAHYMEAANLAPGHQVIWNSPVLRRYGDVPVDSKKGNASAPVLPSLGGAGGLLGGGGGGAPGGY</sequence>
<proteinExistence type="predicted"/>
<evidence type="ECO:0000256" key="1">
    <source>
        <dbReference type="PROSITE-ProRule" id="PRU00339"/>
    </source>
</evidence>
<dbReference type="InterPro" id="IPR019734">
    <property type="entry name" value="TPR_rpt"/>
</dbReference>
<dbReference type="SMART" id="SM00028">
    <property type="entry name" value="TPR"/>
    <property type="match status" value="2"/>
</dbReference>
<evidence type="ECO:0000313" key="2">
    <source>
        <dbReference type="EMBL" id="MDT7042085.1"/>
    </source>
</evidence>
<dbReference type="Pfam" id="PF13414">
    <property type="entry name" value="TPR_11"/>
    <property type="match status" value="1"/>
</dbReference>
<gene>
    <name evidence="2" type="ORF">PPG34_06945</name>
</gene>
<dbReference type="RefSeq" id="WP_313832444.1">
    <property type="nucleotide sequence ID" value="NZ_JAQOUE010000001.1"/>
</dbReference>
<dbReference type="PROSITE" id="PS51257">
    <property type="entry name" value="PROKAR_LIPOPROTEIN"/>
    <property type="match status" value="1"/>
</dbReference>
<name>A0ABU3K6M2_9BACT</name>
<dbReference type="InterPro" id="IPR011990">
    <property type="entry name" value="TPR-like_helical_dom_sf"/>
</dbReference>
<reference evidence="2 3" key="1">
    <citation type="journal article" date="2023" name="ISME J.">
        <title>Cultivation and genomic characterization of novel and ubiquitous marine nitrite-oxidizing bacteria from the Nitrospirales.</title>
        <authorList>
            <person name="Mueller A.J."/>
            <person name="Daebeler A."/>
            <person name="Herbold C.W."/>
            <person name="Kirkegaard R.H."/>
            <person name="Daims H."/>
        </authorList>
    </citation>
    <scope>NUCLEOTIDE SEQUENCE [LARGE SCALE GENOMIC DNA]</scope>
    <source>
        <strain evidence="2 3">EB</strain>
    </source>
</reference>
<organism evidence="2 3">
    <name type="scientific">Candidatus Nitronereus thalassa</name>
    <dbReference type="NCBI Taxonomy" id="3020898"/>
    <lineage>
        <taxon>Bacteria</taxon>
        <taxon>Pseudomonadati</taxon>
        <taxon>Nitrospirota</taxon>
        <taxon>Nitrospiria</taxon>
        <taxon>Nitrospirales</taxon>
        <taxon>Nitrospiraceae</taxon>
        <taxon>Candidatus Nitronereus</taxon>
    </lineage>
</organism>
<dbReference type="Gene3D" id="1.25.40.10">
    <property type="entry name" value="Tetratricopeptide repeat domain"/>
    <property type="match status" value="1"/>
</dbReference>
<keyword evidence="3" id="KW-1185">Reference proteome</keyword>